<evidence type="ECO:0000313" key="5">
    <source>
        <dbReference type="Proteomes" id="UP000183407"/>
    </source>
</evidence>
<evidence type="ECO:0000256" key="1">
    <source>
        <dbReference type="ARBA" id="ARBA00023239"/>
    </source>
</evidence>
<name>A0A1H4QW40_RHOJO</name>
<sequence length="294" mass="31400">MTTPPFDAIELVAFMPTPFGDGGIDEYAVEQQMEHYRDTGVTVGLLGGLGEFYAVSHDEATQLMRASVEGIGGEGKVLAAVGFATREAVRLAESAARVGCRGLVVNPPYYVHPSPQAFAEHLRSVTEASGLDAVVYSSTHLAIDDSYLDALVNVDGFRGVKDELSSPDEFTHRVKRWGDRVDFWAVGEHTAVPYVAAGAKAVTSALASVCPEASREHLAGTDRTGELAQLVHDSVRLLGVEPGTSASVAKEMIAAVRPWPTGVRGPQTAASDSLRSAVRELVVTMTDRYKDAER</sequence>
<feature type="active site" description="Proton donor/acceptor" evidence="3">
    <location>
        <position position="136"/>
    </location>
</feature>
<dbReference type="Gene3D" id="3.20.20.70">
    <property type="entry name" value="Aldolase class I"/>
    <property type="match status" value="1"/>
</dbReference>
<keyword evidence="1 2" id="KW-0456">Lyase</keyword>
<dbReference type="Proteomes" id="UP000183407">
    <property type="component" value="Unassembled WGS sequence"/>
</dbReference>
<dbReference type="InterPro" id="IPR002220">
    <property type="entry name" value="DapA-like"/>
</dbReference>
<dbReference type="PANTHER" id="PTHR12128:SF19">
    <property type="entry name" value="5-DEHYDRO-4-DEOXYGLUCARATE DEHYDRATASE 2-RELATED"/>
    <property type="match status" value="1"/>
</dbReference>
<dbReference type="SUPFAM" id="SSF51569">
    <property type="entry name" value="Aldolase"/>
    <property type="match status" value="1"/>
</dbReference>
<dbReference type="PANTHER" id="PTHR12128">
    <property type="entry name" value="DIHYDRODIPICOLINATE SYNTHASE"/>
    <property type="match status" value="1"/>
</dbReference>
<dbReference type="SMART" id="SM01130">
    <property type="entry name" value="DHDPS"/>
    <property type="match status" value="1"/>
</dbReference>
<proteinExistence type="inferred from homology"/>
<dbReference type="EMBL" id="FNTL01000004">
    <property type="protein sequence ID" value="SEC23748.1"/>
    <property type="molecule type" value="Genomic_DNA"/>
</dbReference>
<protein>
    <submittedName>
        <fullName evidence="4">5-dehydro-4-deoxyglucarate dehydratase</fullName>
    </submittedName>
</protein>
<evidence type="ECO:0000256" key="3">
    <source>
        <dbReference type="PIRSR" id="PIRSR001365-1"/>
    </source>
</evidence>
<evidence type="ECO:0000256" key="2">
    <source>
        <dbReference type="PIRNR" id="PIRNR001365"/>
    </source>
</evidence>
<evidence type="ECO:0000313" key="4">
    <source>
        <dbReference type="EMBL" id="SEC23748.1"/>
    </source>
</evidence>
<dbReference type="GO" id="GO:0008840">
    <property type="term" value="F:4-hydroxy-tetrahydrodipicolinate synthase activity"/>
    <property type="evidence" value="ECO:0007669"/>
    <property type="project" value="TreeGrafter"/>
</dbReference>
<comment type="similarity">
    <text evidence="2">Belongs to the DapA family.</text>
</comment>
<dbReference type="OrthoDB" id="199953at2"/>
<dbReference type="CDD" id="cd00408">
    <property type="entry name" value="DHDPS-like"/>
    <property type="match status" value="1"/>
</dbReference>
<gene>
    <name evidence="4" type="ORF">SAMN04490220_1131</name>
</gene>
<dbReference type="Pfam" id="PF00701">
    <property type="entry name" value="DHDPS"/>
    <property type="match status" value="1"/>
</dbReference>
<dbReference type="AlphaFoldDB" id="A0A1H4QW40"/>
<dbReference type="PIRSF" id="PIRSF001365">
    <property type="entry name" value="DHDPS"/>
    <property type="match status" value="1"/>
</dbReference>
<dbReference type="InterPro" id="IPR013785">
    <property type="entry name" value="Aldolase_TIM"/>
</dbReference>
<reference evidence="5" key="1">
    <citation type="submission" date="2016-10" db="EMBL/GenBank/DDBJ databases">
        <authorList>
            <person name="Varghese N."/>
        </authorList>
    </citation>
    <scope>NUCLEOTIDE SEQUENCE [LARGE SCALE GENOMIC DNA]</scope>
    <source>
        <strain evidence="5">DSM 44719</strain>
    </source>
</reference>
<accession>A0A1H4QW40</accession>
<organism evidence="4 5">
    <name type="scientific">Rhodococcus jostii</name>
    <dbReference type="NCBI Taxonomy" id="132919"/>
    <lineage>
        <taxon>Bacteria</taxon>
        <taxon>Bacillati</taxon>
        <taxon>Actinomycetota</taxon>
        <taxon>Actinomycetes</taxon>
        <taxon>Mycobacteriales</taxon>
        <taxon>Nocardiaceae</taxon>
        <taxon>Rhodococcus</taxon>
    </lineage>
</organism>
<dbReference type="RefSeq" id="WP_073368044.1">
    <property type="nucleotide sequence ID" value="NZ_FNTL01000004.1"/>
</dbReference>
<feature type="active site" description="Schiff-base intermediate with substrate" evidence="3">
    <location>
        <position position="161"/>
    </location>
</feature>